<protein>
    <submittedName>
        <fullName evidence="1">Uncharacterized protein</fullName>
    </submittedName>
</protein>
<organism evidence="1 2">
    <name type="scientific">Salinisphaera shabanensis E1L3A</name>
    <dbReference type="NCBI Taxonomy" id="1033802"/>
    <lineage>
        <taxon>Bacteria</taxon>
        <taxon>Pseudomonadati</taxon>
        <taxon>Pseudomonadota</taxon>
        <taxon>Gammaproteobacteria</taxon>
        <taxon>Salinisphaerales</taxon>
        <taxon>Salinisphaeraceae</taxon>
        <taxon>Salinisphaera</taxon>
    </lineage>
</organism>
<gene>
    <name evidence="1" type="ORF">SSPSH_000247</name>
</gene>
<dbReference type="STRING" id="1033802.SSPSH_000247"/>
<keyword evidence="2" id="KW-1185">Reference proteome</keyword>
<evidence type="ECO:0000313" key="2">
    <source>
        <dbReference type="Proteomes" id="UP000006242"/>
    </source>
</evidence>
<name>U2ETA5_9GAMM</name>
<accession>U2ETA5</accession>
<sequence length="55" mass="5912">MTSEVTTRSPHCGDLTNYSQALGRAPALPCSLAQAWREYAAAVAALRRPGELVPR</sequence>
<evidence type="ECO:0000313" key="1">
    <source>
        <dbReference type="EMBL" id="ERJ20900.1"/>
    </source>
</evidence>
<comment type="caution">
    <text evidence="1">The sequence shown here is derived from an EMBL/GenBank/DDBJ whole genome shotgun (WGS) entry which is preliminary data.</text>
</comment>
<dbReference type="Proteomes" id="UP000006242">
    <property type="component" value="Unassembled WGS sequence"/>
</dbReference>
<dbReference type="RefSeq" id="WP_006913184.1">
    <property type="nucleotide sequence ID" value="NZ_AFNV02000001.1"/>
</dbReference>
<proteinExistence type="predicted"/>
<dbReference type="EMBL" id="AFNV02000001">
    <property type="protein sequence ID" value="ERJ20900.1"/>
    <property type="molecule type" value="Genomic_DNA"/>
</dbReference>
<reference evidence="1 2" key="1">
    <citation type="journal article" date="2011" name="J. Bacteriol.">
        <title>Genome sequence of Salinisphaera shabanensis, a gammaproteobacterium from the harsh, variable environment of the brine-seawater interface of the Shaban Deep in the Red Sea.</title>
        <authorList>
            <person name="Antunes A."/>
            <person name="Alam I."/>
            <person name="Bajic V.B."/>
            <person name="Stingl U."/>
        </authorList>
    </citation>
    <scope>NUCLEOTIDE SEQUENCE [LARGE SCALE GENOMIC DNA]</scope>
    <source>
        <strain evidence="1 2">E1L3A</strain>
    </source>
</reference>
<reference evidence="1 2" key="2">
    <citation type="journal article" date="2013" name="PLoS ONE">
        <title>INDIGO - INtegrated Data Warehouse of MIcrobial GenOmes with Examples from the Red Sea Extremophiles.</title>
        <authorList>
            <person name="Alam I."/>
            <person name="Antunes A."/>
            <person name="Kamau A.A."/>
            <person name="Ba Alawi W."/>
            <person name="Kalkatawi M."/>
            <person name="Stingl U."/>
            <person name="Bajic V.B."/>
        </authorList>
    </citation>
    <scope>NUCLEOTIDE SEQUENCE [LARGE SCALE GENOMIC DNA]</scope>
    <source>
        <strain evidence="1 2">E1L3A</strain>
    </source>
</reference>
<dbReference type="AlphaFoldDB" id="U2ETA5"/>